<organism evidence="1 2">
    <name type="scientific">Purpureocillium lilacinum</name>
    <name type="common">Paecilomyces lilacinus</name>
    <dbReference type="NCBI Taxonomy" id="33203"/>
    <lineage>
        <taxon>Eukaryota</taxon>
        <taxon>Fungi</taxon>
        <taxon>Dikarya</taxon>
        <taxon>Ascomycota</taxon>
        <taxon>Pezizomycotina</taxon>
        <taxon>Sordariomycetes</taxon>
        <taxon>Hypocreomycetidae</taxon>
        <taxon>Hypocreales</taxon>
        <taxon>Ophiocordycipitaceae</taxon>
        <taxon>Purpureocillium</taxon>
    </lineage>
</organism>
<reference evidence="1 2" key="1">
    <citation type="journal article" date="2024" name="Microbiol. Resour. Announc.">
        <title>Genome annotations for the ascomycete fungi Trichoderma harzianum, Trichoderma aggressivum, and Purpureocillium lilacinum.</title>
        <authorList>
            <person name="Beijen E.P.W."/>
            <person name="Ohm R.A."/>
        </authorList>
    </citation>
    <scope>NUCLEOTIDE SEQUENCE [LARGE SCALE GENOMIC DNA]</scope>
    <source>
        <strain evidence="1 2">CBS 150709</strain>
    </source>
</reference>
<evidence type="ECO:0000313" key="2">
    <source>
        <dbReference type="Proteomes" id="UP001287286"/>
    </source>
</evidence>
<dbReference type="SUPFAM" id="SSF56219">
    <property type="entry name" value="DNase I-like"/>
    <property type="match status" value="1"/>
</dbReference>
<keyword evidence="2" id="KW-1185">Reference proteome</keyword>
<dbReference type="Proteomes" id="UP001287286">
    <property type="component" value="Unassembled WGS sequence"/>
</dbReference>
<gene>
    <name evidence="1" type="ORF">Purlil1_11681</name>
</gene>
<evidence type="ECO:0000313" key="1">
    <source>
        <dbReference type="EMBL" id="KAK4081420.1"/>
    </source>
</evidence>
<name>A0ABR0BIZ7_PURLI</name>
<accession>A0ABR0BIZ7</accession>
<sequence>MSNTLRVIQHNVAKQGPILESLMNDSEIENATVLAIQEPQTRIIKGRLLATPMGHSKWTKMVPATYAEGRRAIRSMLWARNDLDAEQLPTESPDMTAALLRLPDQKALRESCDTLRRVITETRRSAGRVVDVVIAGDFKRVAATPGSNPIGGTVQYQTDRPMAVVLEAMHALTLKEDETMPPCEALMDARFDTAARNTHVLEEPREASRRRRLISEHLERTA</sequence>
<dbReference type="InterPro" id="IPR036691">
    <property type="entry name" value="Endo/exonu/phosph_ase_sf"/>
</dbReference>
<proteinExistence type="predicted"/>
<evidence type="ECO:0008006" key="3">
    <source>
        <dbReference type="Google" id="ProtNLM"/>
    </source>
</evidence>
<dbReference type="Gene3D" id="3.60.10.10">
    <property type="entry name" value="Endonuclease/exonuclease/phosphatase"/>
    <property type="match status" value="1"/>
</dbReference>
<comment type="caution">
    <text evidence="1">The sequence shown here is derived from an EMBL/GenBank/DDBJ whole genome shotgun (WGS) entry which is preliminary data.</text>
</comment>
<protein>
    <recommendedName>
        <fullName evidence="3">Endonuclease/exonuclease/phosphatase</fullName>
    </recommendedName>
</protein>
<dbReference type="EMBL" id="JAWRVI010000074">
    <property type="protein sequence ID" value="KAK4081420.1"/>
    <property type="molecule type" value="Genomic_DNA"/>
</dbReference>